<reference evidence="2" key="1">
    <citation type="submission" date="2019-10" db="EMBL/GenBank/DDBJ databases">
        <authorList>
            <person name="Soares A.E.R."/>
            <person name="Aleixo A."/>
            <person name="Schneider P."/>
            <person name="Miyaki C.Y."/>
            <person name="Schneider M.P."/>
            <person name="Mello C."/>
            <person name="Vasconcelos A.T.R."/>
        </authorList>
    </citation>
    <scope>NUCLEOTIDE SEQUENCE</scope>
    <source>
        <tissue evidence="2">Muscle</tissue>
    </source>
</reference>
<dbReference type="EMBL" id="WHWB01034258">
    <property type="protein sequence ID" value="KAJ7412162.1"/>
    <property type="molecule type" value="Genomic_DNA"/>
</dbReference>
<keyword evidence="3" id="KW-1185">Reference proteome</keyword>
<evidence type="ECO:0000256" key="1">
    <source>
        <dbReference type="SAM" id="MobiDB-lite"/>
    </source>
</evidence>
<comment type="caution">
    <text evidence="2">The sequence shown here is derived from an EMBL/GenBank/DDBJ whole genome shotgun (WGS) entry which is preliminary data.</text>
</comment>
<name>A0ABQ9CZG1_9PASS</name>
<sequence>MPNMKSYKTPQISHTQAIDDPPELHLRPSREQDKTLPSSEDGETLAQIDQRSCECPIPGSVQGQFGWSFEQPGPVEGAPVYGRGF</sequence>
<feature type="compositionally biased region" description="Polar residues" evidence="1">
    <location>
        <begin position="1"/>
        <end position="16"/>
    </location>
</feature>
<accession>A0ABQ9CZG1</accession>
<evidence type="ECO:0000313" key="3">
    <source>
        <dbReference type="Proteomes" id="UP001145742"/>
    </source>
</evidence>
<feature type="region of interest" description="Disordered" evidence="1">
    <location>
        <begin position="64"/>
        <end position="85"/>
    </location>
</feature>
<protein>
    <submittedName>
        <fullName evidence="2">Uncharacterized protein</fullName>
    </submittedName>
</protein>
<feature type="region of interest" description="Disordered" evidence="1">
    <location>
        <begin position="1"/>
        <end position="49"/>
    </location>
</feature>
<dbReference type="Proteomes" id="UP001145742">
    <property type="component" value="Unassembled WGS sequence"/>
</dbReference>
<proteinExistence type="predicted"/>
<organism evidence="2 3">
    <name type="scientific">Willisornis vidua</name>
    <name type="common">Xingu scale-backed antbird</name>
    <dbReference type="NCBI Taxonomy" id="1566151"/>
    <lineage>
        <taxon>Eukaryota</taxon>
        <taxon>Metazoa</taxon>
        <taxon>Chordata</taxon>
        <taxon>Craniata</taxon>
        <taxon>Vertebrata</taxon>
        <taxon>Euteleostomi</taxon>
        <taxon>Archelosauria</taxon>
        <taxon>Archosauria</taxon>
        <taxon>Dinosauria</taxon>
        <taxon>Saurischia</taxon>
        <taxon>Theropoda</taxon>
        <taxon>Coelurosauria</taxon>
        <taxon>Aves</taxon>
        <taxon>Neognathae</taxon>
        <taxon>Neoaves</taxon>
        <taxon>Telluraves</taxon>
        <taxon>Australaves</taxon>
        <taxon>Passeriformes</taxon>
        <taxon>Thamnophilidae</taxon>
        <taxon>Willisornis</taxon>
    </lineage>
</organism>
<gene>
    <name evidence="2" type="ORF">WISP_98866</name>
</gene>
<feature type="compositionally biased region" description="Basic and acidic residues" evidence="1">
    <location>
        <begin position="22"/>
        <end position="34"/>
    </location>
</feature>
<evidence type="ECO:0000313" key="2">
    <source>
        <dbReference type="EMBL" id="KAJ7412162.1"/>
    </source>
</evidence>